<dbReference type="EMBL" id="JACHIW010000001">
    <property type="protein sequence ID" value="MBB5152528.1"/>
    <property type="molecule type" value="Genomic_DNA"/>
</dbReference>
<accession>A0A840Q157</accession>
<reference evidence="1 2" key="1">
    <citation type="submission" date="2020-08" db="EMBL/GenBank/DDBJ databases">
        <title>Sequencing the genomes of 1000 actinobacteria strains.</title>
        <authorList>
            <person name="Klenk H.-P."/>
        </authorList>
    </citation>
    <scope>NUCLEOTIDE SEQUENCE [LARGE SCALE GENOMIC DNA]</scope>
    <source>
        <strain evidence="1 2">DSM 45584</strain>
    </source>
</reference>
<keyword evidence="2" id="KW-1185">Reference proteome</keyword>
<organism evidence="1 2">
    <name type="scientific">Saccharopolyspora phatthalungensis</name>
    <dbReference type="NCBI Taxonomy" id="664693"/>
    <lineage>
        <taxon>Bacteria</taxon>
        <taxon>Bacillati</taxon>
        <taxon>Actinomycetota</taxon>
        <taxon>Actinomycetes</taxon>
        <taxon>Pseudonocardiales</taxon>
        <taxon>Pseudonocardiaceae</taxon>
        <taxon>Saccharopolyspora</taxon>
    </lineage>
</organism>
<sequence>MRPAVSEWLSVSGDLYGGPWYPGVFQALKHRLGPDSYEVNLDGRVSLFSLCGSPVVKTEPLPHIKMCSKCKRHLEAGKGET</sequence>
<dbReference type="Proteomes" id="UP000584374">
    <property type="component" value="Unassembled WGS sequence"/>
</dbReference>
<protein>
    <submittedName>
        <fullName evidence="1">Uncharacterized protein</fullName>
    </submittedName>
</protein>
<name>A0A840Q157_9PSEU</name>
<dbReference type="AlphaFoldDB" id="A0A840Q157"/>
<comment type="caution">
    <text evidence="1">The sequence shown here is derived from an EMBL/GenBank/DDBJ whole genome shotgun (WGS) entry which is preliminary data.</text>
</comment>
<evidence type="ECO:0000313" key="1">
    <source>
        <dbReference type="EMBL" id="MBB5152528.1"/>
    </source>
</evidence>
<evidence type="ECO:0000313" key="2">
    <source>
        <dbReference type="Proteomes" id="UP000584374"/>
    </source>
</evidence>
<gene>
    <name evidence="1" type="ORF">BJ970_000062</name>
</gene>
<proteinExistence type="predicted"/>